<name>A0A9J5W7J9_SOLCO</name>
<comment type="caution">
    <text evidence="1">The sequence shown here is derived from an EMBL/GenBank/DDBJ whole genome shotgun (WGS) entry which is preliminary data.</text>
</comment>
<protein>
    <submittedName>
        <fullName evidence="1">Uncharacterized protein</fullName>
    </submittedName>
</protein>
<organism evidence="1 2">
    <name type="scientific">Solanum commersonii</name>
    <name type="common">Commerson's wild potato</name>
    <name type="synonym">Commerson's nightshade</name>
    <dbReference type="NCBI Taxonomy" id="4109"/>
    <lineage>
        <taxon>Eukaryota</taxon>
        <taxon>Viridiplantae</taxon>
        <taxon>Streptophyta</taxon>
        <taxon>Embryophyta</taxon>
        <taxon>Tracheophyta</taxon>
        <taxon>Spermatophyta</taxon>
        <taxon>Magnoliopsida</taxon>
        <taxon>eudicotyledons</taxon>
        <taxon>Gunneridae</taxon>
        <taxon>Pentapetalae</taxon>
        <taxon>asterids</taxon>
        <taxon>lamiids</taxon>
        <taxon>Solanales</taxon>
        <taxon>Solanaceae</taxon>
        <taxon>Solanoideae</taxon>
        <taxon>Solaneae</taxon>
        <taxon>Solanum</taxon>
    </lineage>
</organism>
<dbReference type="EMBL" id="JACXVP010000012">
    <property type="protein sequence ID" value="KAG5571160.1"/>
    <property type="molecule type" value="Genomic_DNA"/>
</dbReference>
<keyword evidence="2" id="KW-1185">Reference proteome</keyword>
<evidence type="ECO:0000313" key="2">
    <source>
        <dbReference type="Proteomes" id="UP000824120"/>
    </source>
</evidence>
<reference evidence="1 2" key="1">
    <citation type="submission" date="2020-09" db="EMBL/GenBank/DDBJ databases">
        <title>De no assembly of potato wild relative species, Solanum commersonii.</title>
        <authorList>
            <person name="Cho K."/>
        </authorList>
    </citation>
    <scope>NUCLEOTIDE SEQUENCE [LARGE SCALE GENOMIC DNA]</scope>
    <source>
        <strain evidence="1">LZ3.2</strain>
        <tissue evidence="1">Leaf</tissue>
    </source>
</reference>
<dbReference type="AlphaFoldDB" id="A0A9J5W7J9"/>
<gene>
    <name evidence="1" type="ORF">H5410_060926</name>
</gene>
<sequence>MESPVLALVSFLKYYHDFDPTVILEFDPHAILSLQYLILVNKLSYSRVTNSIKILRGVNTTSHHVLAFNVKYDITTVLHMSIQPGFIMY</sequence>
<dbReference type="Proteomes" id="UP000824120">
    <property type="component" value="Chromosome 12"/>
</dbReference>
<evidence type="ECO:0000313" key="1">
    <source>
        <dbReference type="EMBL" id="KAG5571160.1"/>
    </source>
</evidence>
<proteinExistence type="predicted"/>
<accession>A0A9J5W7J9</accession>